<dbReference type="Proteomes" id="UP000324222">
    <property type="component" value="Unassembled WGS sequence"/>
</dbReference>
<organism evidence="1 2">
    <name type="scientific">Portunus trituberculatus</name>
    <name type="common">Swimming crab</name>
    <name type="synonym">Neptunus trituberculatus</name>
    <dbReference type="NCBI Taxonomy" id="210409"/>
    <lineage>
        <taxon>Eukaryota</taxon>
        <taxon>Metazoa</taxon>
        <taxon>Ecdysozoa</taxon>
        <taxon>Arthropoda</taxon>
        <taxon>Crustacea</taxon>
        <taxon>Multicrustacea</taxon>
        <taxon>Malacostraca</taxon>
        <taxon>Eumalacostraca</taxon>
        <taxon>Eucarida</taxon>
        <taxon>Decapoda</taxon>
        <taxon>Pleocyemata</taxon>
        <taxon>Brachyura</taxon>
        <taxon>Eubrachyura</taxon>
        <taxon>Portunoidea</taxon>
        <taxon>Portunidae</taxon>
        <taxon>Portuninae</taxon>
        <taxon>Portunus</taxon>
    </lineage>
</organism>
<reference evidence="1 2" key="1">
    <citation type="submission" date="2019-05" db="EMBL/GenBank/DDBJ databases">
        <title>Another draft genome of Portunus trituberculatus and its Hox gene families provides insights of decapod evolution.</title>
        <authorList>
            <person name="Jeong J.-H."/>
            <person name="Song I."/>
            <person name="Kim S."/>
            <person name="Choi T."/>
            <person name="Kim D."/>
            <person name="Ryu S."/>
            <person name="Kim W."/>
        </authorList>
    </citation>
    <scope>NUCLEOTIDE SEQUENCE [LARGE SCALE GENOMIC DNA]</scope>
    <source>
        <tissue evidence="1">Muscle</tissue>
    </source>
</reference>
<evidence type="ECO:0000313" key="2">
    <source>
        <dbReference type="Proteomes" id="UP000324222"/>
    </source>
</evidence>
<comment type="caution">
    <text evidence="1">The sequence shown here is derived from an EMBL/GenBank/DDBJ whole genome shotgun (WGS) entry which is preliminary data.</text>
</comment>
<protein>
    <submittedName>
        <fullName evidence="1">Uncharacterized protein</fullName>
    </submittedName>
</protein>
<dbReference type="EMBL" id="VSRR010082491">
    <property type="protein sequence ID" value="MPC89880.1"/>
    <property type="molecule type" value="Genomic_DNA"/>
</dbReference>
<keyword evidence="2" id="KW-1185">Reference proteome</keyword>
<evidence type="ECO:0000313" key="1">
    <source>
        <dbReference type="EMBL" id="MPC89880.1"/>
    </source>
</evidence>
<accession>A0A5B7IZC3</accession>
<name>A0A5B7IZC3_PORTR</name>
<proteinExistence type="predicted"/>
<sequence>MAGSAGRTEGLYCS</sequence>
<gene>
    <name evidence="1" type="ORF">E2C01_084843</name>
</gene>